<dbReference type="SUPFAM" id="SSF50486">
    <property type="entry name" value="FMT C-terminal domain-like"/>
    <property type="match status" value="1"/>
</dbReference>
<evidence type="ECO:0000256" key="3">
    <source>
        <dbReference type="ARBA" id="ARBA00022679"/>
    </source>
</evidence>
<feature type="domain" description="Formyl transferase N-terminal" evidence="6">
    <location>
        <begin position="2"/>
        <end position="178"/>
    </location>
</feature>
<evidence type="ECO:0000259" key="7">
    <source>
        <dbReference type="Pfam" id="PF02911"/>
    </source>
</evidence>
<dbReference type="HAMAP" id="MF_00182">
    <property type="entry name" value="Formyl_trans"/>
    <property type="match status" value="1"/>
</dbReference>
<dbReference type="RefSeq" id="WP_129315784.1">
    <property type="nucleotide sequence ID" value="NZ_NOIQ01000012.1"/>
</dbReference>
<evidence type="ECO:0000313" key="8">
    <source>
        <dbReference type="EMBL" id="MUN54713.1"/>
    </source>
</evidence>
<dbReference type="InterPro" id="IPR002376">
    <property type="entry name" value="Formyl_transf_N"/>
</dbReference>
<sequence length="311" mass="32838">MRVLFAGTPETAVGPLNALVDAGLDVVGVLTRQDAPLGRKRIMTASPVAQRAEALGLPVVKANRYDDAAHAAVADLAPDVAGVVAYGAILPRRAIDLLPYGWINLHFSVLPQWRGAAPVQRALMAGERELGASTFLIEEGLDTGPVYGTILHKVGDEDTAGTMLDSLSASGGSLLAETLRDIENGRARPAEQTGEPTFAPKLSIEDGRIDWNQPAADIEAHVRGTTPEPGAWTLLAGQRVKMQGVYPVDSRAPSDSAAPGTARSEGRRVLVACGDGEVLVERIQPAGKKMMNAADWARGAGRIDQETVIFE</sequence>
<dbReference type="Pfam" id="PF02911">
    <property type="entry name" value="Formyl_trans_C"/>
    <property type="match status" value="1"/>
</dbReference>
<comment type="catalytic activity">
    <reaction evidence="5">
        <text>L-methionyl-tRNA(fMet) + (6R)-10-formyltetrahydrofolate = N-formyl-L-methionyl-tRNA(fMet) + (6S)-5,6,7,8-tetrahydrofolate + H(+)</text>
        <dbReference type="Rhea" id="RHEA:24380"/>
        <dbReference type="Rhea" id="RHEA-COMP:9952"/>
        <dbReference type="Rhea" id="RHEA-COMP:9953"/>
        <dbReference type="ChEBI" id="CHEBI:15378"/>
        <dbReference type="ChEBI" id="CHEBI:57453"/>
        <dbReference type="ChEBI" id="CHEBI:78530"/>
        <dbReference type="ChEBI" id="CHEBI:78844"/>
        <dbReference type="ChEBI" id="CHEBI:195366"/>
        <dbReference type="EC" id="2.1.2.9"/>
    </reaction>
</comment>
<dbReference type="SUPFAM" id="SSF53328">
    <property type="entry name" value="Formyltransferase"/>
    <property type="match status" value="1"/>
</dbReference>
<keyword evidence="3 5" id="KW-0808">Transferase</keyword>
<dbReference type="GO" id="GO:0004479">
    <property type="term" value="F:methionyl-tRNA formyltransferase activity"/>
    <property type="evidence" value="ECO:0007669"/>
    <property type="project" value="UniProtKB-UniRule"/>
</dbReference>
<comment type="caution">
    <text evidence="8">The sequence shown here is derived from an EMBL/GenBank/DDBJ whole genome shotgun (WGS) entry which is preliminary data.</text>
</comment>
<protein>
    <recommendedName>
        <fullName evidence="2 5">Methionyl-tRNA formyltransferase</fullName>
        <ecNumber evidence="2 5">2.1.2.9</ecNumber>
    </recommendedName>
</protein>
<name>A0A7K1LI23_9MICC</name>
<feature type="binding site" evidence="5">
    <location>
        <begin position="108"/>
        <end position="111"/>
    </location>
    <ligand>
        <name>(6S)-5,6,7,8-tetrahydrofolate</name>
        <dbReference type="ChEBI" id="CHEBI:57453"/>
    </ligand>
</feature>
<evidence type="ECO:0000259" key="6">
    <source>
        <dbReference type="Pfam" id="PF00551"/>
    </source>
</evidence>
<evidence type="ECO:0000256" key="5">
    <source>
        <dbReference type="HAMAP-Rule" id="MF_00182"/>
    </source>
</evidence>
<dbReference type="InterPro" id="IPR005794">
    <property type="entry name" value="Fmt"/>
</dbReference>
<dbReference type="GO" id="GO:0005829">
    <property type="term" value="C:cytosol"/>
    <property type="evidence" value="ECO:0007669"/>
    <property type="project" value="TreeGrafter"/>
</dbReference>
<dbReference type="InterPro" id="IPR044135">
    <property type="entry name" value="Met-tRNA-FMT_C"/>
</dbReference>
<keyword evidence="9" id="KW-1185">Reference proteome</keyword>
<keyword evidence="4 5" id="KW-0648">Protein biosynthesis</keyword>
<dbReference type="CDD" id="cd08646">
    <property type="entry name" value="FMT_core_Met-tRNA-FMT_N"/>
    <property type="match status" value="1"/>
</dbReference>
<dbReference type="AlphaFoldDB" id="A0A7K1LI23"/>
<comment type="similarity">
    <text evidence="1 5">Belongs to the Fmt family.</text>
</comment>
<gene>
    <name evidence="5" type="primary">fmt</name>
    <name evidence="8" type="ORF">GMA10_05735</name>
</gene>
<evidence type="ECO:0000256" key="4">
    <source>
        <dbReference type="ARBA" id="ARBA00022917"/>
    </source>
</evidence>
<dbReference type="EC" id="2.1.2.9" evidence="2 5"/>
<dbReference type="NCBIfam" id="TIGR00460">
    <property type="entry name" value="fmt"/>
    <property type="match status" value="1"/>
</dbReference>
<dbReference type="InterPro" id="IPR011034">
    <property type="entry name" value="Formyl_transferase-like_C_sf"/>
</dbReference>
<dbReference type="PANTHER" id="PTHR11138:SF5">
    <property type="entry name" value="METHIONYL-TRNA FORMYLTRANSFERASE, MITOCHONDRIAL"/>
    <property type="match status" value="1"/>
</dbReference>
<dbReference type="InterPro" id="IPR005793">
    <property type="entry name" value="Formyl_trans_C"/>
</dbReference>
<evidence type="ECO:0000313" key="9">
    <source>
        <dbReference type="Proteomes" id="UP000462152"/>
    </source>
</evidence>
<dbReference type="Proteomes" id="UP000462152">
    <property type="component" value="Unassembled WGS sequence"/>
</dbReference>
<comment type="function">
    <text evidence="5">Attaches a formyl group to the free amino group of methionyl-tRNA(fMet). The formyl group appears to play a dual role in the initiator identity of N-formylmethionyl-tRNA by promoting its recognition by IF2 and preventing the misappropriation of this tRNA by the elongation apparatus.</text>
</comment>
<proteinExistence type="inferred from homology"/>
<dbReference type="Gene3D" id="3.40.50.12230">
    <property type="match status" value="1"/>
</dbReference>
<accession>A0A7K1LI23</accession>
<feature type="domain" description="Formyl transferase C-terminal" evidence="7">
    <location>
        <begin position="201"/>
        <end position="300"/>
    </location>
</feature>
<dbReference type="EMBL" id="WOGT01000002">
    <property type="protein sequence ID" value="MUN54713.1"/>
    <property type="molecule type" value="Genomic_DNA"/>
</dbReference>
<reference evidence="8 9" key="1">
    <citation type="submission" date="2019-12" db="EMBL/GenBank/DDBJ databases">
        <authorList>
            <person name="Li J."/>
            <person name="Shi Y."/>
            <person name="Xu G."/>
            <person name="Xiao D."/>
            <person name="Ran X."/>
        </authorList>
    </citation>
    <scope>NUCLEOTIDE SEQUENCE [LARGE SCALE GENOMIC DNA]</scope>
    <source>
        <strain evidence="8 9">JCM 15915</strain>
    </source>
</reference>
<evidence type="ECO:0000256" key="2">
    <source>
        <dbReference type="ARBA" id="ARBA00012261"/>
    </source>
</evidence>
<evidence type="ECO:0000256" key="1">
    <source>
        <dbReference type="ARBA" id="ARBA00010699"/>
    </source>
</evidence>
<dbReference type="InterPro" id="IPR041711">
    <property type="entry name" value="Met-tRNA-FMT_N"/>
</dbReference>
<dbReference type="OrthoDB" id="9802815at2"/>
<dbReference type="PANTHER" id="PTHR11138">
    <property type="entry name" value="METHIONYL-TRNA FORMYLTRANSFERASE"/>
    <property type="match status" value="1"/>
</dbReference>
<dbReference type="CDD" id="cd08704">
    <property type="entry name" value="Met_tRNA_FMT_C"/>
    <property type="match status" value="1"/>
</dbReference>
<organism evidence="8 9">
    <name type="scientific">Rothia koreensis</name>
    <dbReference type="NCBI Taxonomy" id="592378"/>
    <lineage>
        <taxon>Bacteria</taxon>
        <taxon>Bacillati</taxon>
        <taxon>Actinomycetota</taxon>
        <taxon>Actinomycetes</taxon>
        <taxon>Micrococcales</taxon>
        <taxon>Micrococcaceae</taxon>
        <taxon>Rothia</taxon>
    </lineage>
</organism>
<dbReference type="InterPro" id="IPR036477">
    <property type="entry name" value="Formyl_transf_N_sf"/>
</dbReference>
<dbReference type="Pfam" id="PF00551">
    <property type="entry name" value="Formyl_trans_N"/>
    <property type="match status" value="1"/>
</dbReference>